<feature type="signal peptide" evidence="1">
    <location>
        <begin position="1"/>
        <end position="23"/>
    </location>
</feature>
<evidence type="ECO:0000313" key="3">
    <source>
        <dbReference type="Proteomes" id="UP001596203"/>
    </source>
</evidence>
<dbReference type="RefSeq" id="WP_377430084.1">
    <property type="nucleotide sequence ID" value="NZ_JBHSPR010000050.1"/>
</dbReference>
<organism evidence="2 3">
    <name type="scientific">Plantactinospora solaniradicis</name>
    <dbReference type="NCBI Taxonomy" id="1723736"/>
    <lineage>
        <taxon>Bacteria</taxon>
        <taxon>Bacillati</taxon>
        <taxon>Actinomycetota</taxon>
        <taxon>Actinomycetes</taxon>
        <taxon>Micromonosporales</taxon>
        <taxon>Micromonosporaceae</taxon>
        <taxon>Plantactinospora</taxon>
    </lineage>
</organism>
<gene>
    <name evidence="2" type="ORF">ACFP2T_36400</name>
</gene>
<sequence>MRRKLLSVVTAALIGVLATVAGAASPASASTSTQTAGAYDWVNELPWPAVPPPGYVAPDGFTTVAPTNCYFSYVGTRDYLTGGYTECMRQVGVHRAAALCADGTIEYSLSEEMDYGLQSRIECGRIWAWPPVYERAVAAWGEYILADW</sequence>
<name>A0ABW1KLB2_9ACTN</name>
<keyword evidence="3" id="KW-1185">Reference proteome</keyword>
<dbReference type="EMBL" id="JBHSPR010000050">
    <property type="protein sequence ID" value="MFC6021634.1"/>
    <property type="molecule type" value="Genomic_DNA"/>
</dbReference>
<comment type="caution">
    <text evidence="2">The sequence shown here is derived from an EMBL/GenBank/DDBJ whole genome shotgun (WGS) entry which is preliminary data.</text>
</comment>
<accession>A0ABW1KLB2</accession>
<keyword evidence="1" id="KW-0732">Signal</keyword>
<reference evidence="3" key="1">
    <citation type="journal article" date="2019" name="Int. J. Syst. Evol. Microbiol.">
        <title>The Global Catalogue of Microorganisms (GCM) 10K type strain sequencing project: providing services to taxonomists for standard genome sequencing and annotation.</title>
        <authorList>
            <consortium name="The Broad Institute Genomics Platform"/>
            <consortium name="The Broad Institute Genome Sequencing Center for Infectious Disease"/>
            <person name="Wu L."/>
            <person name="Ma J."/>
        </authorList>
    </citation>
    <scope>NUCLEOTIDE SEQUENCE [LARGE SCALE GENOMIC DNA]</scope>
    <source>
        <strain evidence="3">ZS-35-S2</strain>
    </source>
</reference>
<dbReference type="Proteomes" id="UP001596203">
    <property type="component" value="Unassembled WGS sequence"/>
</dbReference>
<protein>
    <recommendedName>
        <fullName evidence="4">Subtilisin inhibitor domain-containing protein</fullName>
    </recommendedName>
</protein>
<evidence type="ECO:0008006" key="4">
    <source>
        <dbReference type="Google" id="ProtNLM"/>
    </source>
</evidence>
<feature type="chain" id="PRO_5045338760" description="Subtilisin inhibitor domain-containing protein" evidence="1">
    <location>
        <begin position="24"/>
        <end position="148"/>
    </location>
</feature>
<evidence type="ECO:0000313" key="2">
    <source>
        <dbReference type="EMBL" id="MFC6021634.1"/>
    </source>
</evidence>
<evidence type="ECO:0000256" key="1">
    <source>
        <dbReference type="SAM" id="SignalP"/>
    </source>
</evidence>
<proteinExistence type="predicted"/>